<accession>A0ABM4DFT2</accession>
<protein>
    <submittedName>
        <fullName evidence="4">Uncharacterized protein LOC101240264 isoform X4</fullName>
    </submittedName>
</protein>
<sequence>MFSQSFSENRRSSSYSDLSHHGFQSQNSQEMFSQSFTAPFDTHHSHSDSQQNPGTSDYWSQSSSQQDDAHLNYSKRPLLFASKIKKPQSLCNVFGGGGGMSSGSSYAKFQEVQQQKVAANNQKDILQSFSKLLEESSSELKGFLESLHVEITKDVQSSVKSIKCNLENNDYLLNKLQFDVVESLMNSRKEALSQSVSETELKLKHKDEKICELENKVEQLQKEIANFNEKEHLFHNDQISRLNNLLSQINATNAAVKSMKSPELDLKIMQLVEQNNTLCALVNHLISLQESSTSSLVFLKEKFLCLPNYLQQSVFNPQNLQNHFPSQVHPYPFDKALKLSPVAVVAPTIQLKQNIATEKNTSHNQCHLRSDNFHNDLLETSLPDLYSKQKNLPMVTHNENECVRKHSEKQIHRTENELPFSNMCLTSTTPNIARVDQIKKTTPIQRSIRRYGKIKKSVDLFSPALNSVKKCQALKVDQNINEKKSEHCESWKELIVLEKSTAVSVCRTSSTTSTRGSLVMKRKQENVLNFEKDDSDLKDLVLLLRGKGKSIRLAP</sequence>
<feature type="coiled-coil region" evidence="1">
    <location>
        <begin position="203"/>
        <end position="230"/>
    </location>
</feature>
<evidence type="ECO:0000256" key="1">
    <source>
        <dbReference type="SAM" id="Coils"/>
    </source>
</evidence>
<evidence type="ECO:0000256" key="2">
    <source>
        <dbReference type="SAM" id="MobiDB-lite"/>
    </source>
</evidence>
<keyword evidence="1" id="KW-0175">Coiled coil</keyword>
<feature type="compositionally biased region" description="Low complexity" evidence="2">
    <location>
        <begin position="56"/>
        <end position="66"/>
    </location>
</feature>
<evidence type="ECO:0000313" key="3">
    <source>
        <dbReference type="Proteomes" id="UP001652625"/>
    </source>
</evidence>
<feature type="region of interest" description="Disordered" evidence="2">
    <location>
        <begin position="1"/>
        <end position="66"/>
    </location>
</feature>
<dbReference type="GeneID" id="101240264"/>
<dbReference type="Proteomes" id="UP001652625">
    <property type="component" value="Chromosome 14"/>
</dbReference>
<feature type="compositionally biased region" description="Low complexity" evidence="2">
    <location>
        <begin position="1"/>
        <end position="17"/>
    </location>
</feature>
<evidence type="ECO:0000313" key="4">
    <source>
        <dbReference type="RefSeq" id="XP_065673285.1"/>
    </source>
</evidence>
<reference evidence="4" key="1">
    <citation type="submission" date="2025-08" db="UniProtKB">
        <authorList>
            <consortium name="RefSeq"/>
        </authorList>
    </citation>
    <scope>IDENTIFICATION</scope>
</reference>
<proteinExistence type="predicted"/>
<keyword evidence="3" id="KW-1185">Reference proteome</keyword>
<feature type="compositionally biased region" description="Polar residues" evidence="2">
    <location>
        <begin position="22"/>
        <end position="37"/>
    </location>
</feature>
<gene>
    <name evidence="4" type="primary">LOC101240264</name>
</gene>
<dbReference type="RefSeq" id="XP_065673285.1">
    <property type="nucleotide sequence ID" value="XM_065817213.1"/>
</dbReference>
<name>A0ABM4DFT2_HYDVU</name>
<organism evidence="3 4">
    <name type="scientific">Hydra vulgaris</name>
    <name type="common">Hydra</name>
    <name type="synonym">Hydra attenuata</name>
    <dbReference type="NCBI Taxonomy" id="6087"/>
    <lineage>
        <taxon>Eukaryota</taxon>
        <taxon>Metazoa</taxon>
        <taxon>Cnidaria</taxon>
        <taxon>Hydrozoa</taxon>
        <taxon>Hydroidolina</taxon>
        <taxon>Anthoathecata</taxon>
        <taxon>Aplanulata</taxon>
        <taxon>Hydridae</taxon>
        <taxon>Hydra</taxon>
    </lineage>
</organism>